<dbReference type="STRING" id="765440.A0A0C3EV23"/>
<dbReference type="OrthoDB" id="2657661at2759"/>
<dbReference type="InParanoid" id="A0A0C3EV23"/>
<evidence type="ECO:0000256" key="1">
    <source>
        <dbReference type="SAM" id="MobiDB-lite"/>
    </source>
</evidence>
<protein>
    <recommendedName>
        <fullName evidence="5">WW domain-containing protein</fullName>
    </recommendedName>
</protein>
<gene>
    <name evidence="3" type="ORF">PILCRDRAFT_93766</name>
</gene>
<keyword evidence="4" id="KW-1185">Reference proteome</keyword>
<evidence type="ECO:0008006" key="5">
    <source>
        <dbReference type="Google" id="ProtNLM"/>
    </source>
</evidence>
<sequence length="498" mass="56544">MTAPVTFCPRDGFHTRTQKGLNISSMWKRLECPDSELFERIYTDANLYDGEELLIITESANQLLTDLENKALDENVTLPNEVELVLEIHTQGTEKICGYYFVEHSSRCLFWLEEFDAEKICDEIKVVVSMSHLRYEIESQYWTHWELFPNNREITSDLVDELRDIALHAASDSLTSRTSTALWNTEQNQIVLNLLNKINMCSGKRRGYSACVVGRMMRALTHNQFIHLYGQRGARLDRDQSVHSLTVKSRSLLARTFSPLLFWAPETHLQVLEKIWVDRLVHVRPWTQFNDNLIAEWKEITIIATVFLNANIVFLSISSVDAGGNMVENRSVAQIASYISALTSLGSVVLSSLLVRQAKDRQTATDAAKFLAKMTHRKCGLEPLAILYALPYSLLMWSSATRFLVGIVLVAIGVLVTLCIQTGWTNGPNSPQARSPLRDNLRESDRVTPTVRTAHDVESQGRNASTDTLPCCSYLTGDDSGEKRRRTWPFFFRSTSKQ</sequence>
<reference evidence="3 4" key="1">
    <citation type="submission" date="2014-04" db="EMBL/GenBank/DDBJ databases">
        <authorList>
            <consortium name="DOE Joint Genome Institute"/>
            <person name="Kuo A."/>
            <person name="Tarkka M."/>
            <person name="Buscot F."/>
            <person name="Kohler A."/>
            <person name="Nagy L.G."/>
            <person name="Floudas D."/>
            <person name="Copeland A."/>
            <person name="Barry K.W."/>
            <person name="Cichocki N."/>
            <person name="Veneault-Fourrey C."/>
            <person name="LaButti K."/>
            <person name="Lindquist E.A."/>
            <person name="Lipzen A."/>
            <person name="Lundell T."/>
            <person name="Morin E."/>
            <person name="Murat C."/>
            <person name="Sun H."/>
            <person name="Tunlid A."/>
            <person name="Henrissat B."/>
            <person name="Grigoriev I.V."/>
            <person name="Hibbett D.S."/>
            <person name="Martin F."/>
            <person name="Nordberg H.P."/>
            <person name="Cantor M.N."/>
            <person name="Hua S.X."/>
        </authorList>
    </citation>
    <scope>NUCLEOTIDE SEQUENCE [LARGE SCALE GENOMIC DNA]</scope>
    <source>
        <strain evidence="3 4">F 1598</strain>
    </source>
</reference>
<feature type="transmembrane region" description="Helical" evidence="2">
    <location>
        <begin position="335"/>
        <end position="355"/>
    </location>
</feature>
<feature type="compositionally biased region" description="Basic and acidic residues" evidence="1">
    <location>
        <begin position="436"/>
        <end position="446"/>
    </location>
</feature>
<evidence type="ECO:0000256" key="2">
    <source>
        <dbReference type="SAM" id="Phobius"/>
    </source>
</evidence>
<keyword evidence="2" id="KW-0472">Membrane</keyword>
<dbReference type="EMBL" id="KN833242">
    <property type="protein sequence ID" value="KIM71656.1"/>
    <property type="molecule type" value="Genomic_DNA"/>
</dbReference>
<dbReference type="AlphaFoldDB" id="A0A0C3EV23"/>
<keyword evidence="2" id="KW-0812">Transmembrane</keyword>
<accession>A0A0C3EV23</accession>
<name>A0A0C3EV23_PILCF</name>
<proteinExistence type="predicted"/>
<keyword evidence="2" id="KW-1133">Transmembrane helix</keyword>
<feature type="region of interest" description="Disordered" evidence="1">
    <location>
        <begin position="429"/>
        <end position="465"/>
    </location>
</feature>
<reference evidence="4" key="2">
    <citation type="submission" date="2015-01" db="EMBL/GenBank/DDBJ databases">
        <title>Evolutionary Origins and Diversification of the Mycorrhizal Mutualists.</title>
        <authorList>
            <consortium name="DOE Joint Genome Institute"/>
            <consortium name="Mycorrhizal Genomics Consortium"/>
            <person name="Kohler A."/>
            <person name="Kuo A."/>
            <person name="Nagy L.G."/>
            <person name="Floudas D."/>
            <person name="Copeland A."/>
            <person name="Barry K.W."/>
            <person name="Cichocki N."/>
            <person name="Veneault-Fourrey C."/>
            <person name="LaButti K."/>
            <person name="Lindquist E.A."/>
            <person name="Lipzen A."/>
            <person name="Lundell T."/>
            <person name="Morin E."/>
            <person name="Murat C."/>
            <person name="Riley R."/>
            <person name="Ohm R."/>
            <person name="Sun H."/>
            <person name="Tunlid A."/>
            <person name="Henrissat B."/>
            <person name="Grigoriev I.V."/>
            <person name="Hibbett D.S."/>
            <person name="Martin F."/>
        </authorList>
    </citation>
    <scope>NUCLEOTIDE SEQUENCE [LARGE SCALE GENOMIC DNA]</scope>
    <source>
        <strain evidence="4">F 1598</strain>
    </source>
</reference>
<dbReference type="HOGENOM" id="CLU_015091_2_2_1"/>
<feature type="transmembrane region" description="Helical" evidence="2">
    <location>
        <begin position="403"/>
        <end position="424"/>
    </location>
</feature>
<dbReference type="Proteomes" id="UP000054166">
    <property type="component" value="Unassembled WGS sequence"/>
</dbReference>
<evidence type="ECO:0000313" key="4">
    <source>
        <dbReference type="Proteomes" id="UP000054166"/>
    </source>
</evidence>
<evidence type="ECO:0000313" key="3">
    <source>
        <dbReference type="EMBL" id="KIM71656.1"/>
    </source>
</evidence>
<organism evidence="3 4">
    <name type="scientific">Piloderma croceum (strain F 1598)</name>
    <dbReference type="NCBI Taxonomy" id="765440"/>
    <lineage>
        <taxon>Eukaryota</taxon>
        <taxon>Fungi</taxon>
        <taxon>Dikarya</taxon>
        <taxon>Basidiomycota</taxon>
        <taxon>Agaricomycotina</taxon>
        <taxon>Agaricomycetes</taxon>
        <taxon>Agaricomycetidae</taxon>
        <taxon>Atheliales</taxon>
        <taxon>Atheliaceae</taxon>
        <taxon>Piloderma</taxon>
    </lineage>
</organism>